<gene>
    <name evidence="1" type="ORF">H9Y05_13145</name>
</gene>
<name>A0A8J6U0M3_9FLAO</name>
<dbReference type="EMBL" id="JACVEL010000010">
    <property type="protein sequence ID" value="MBC9813418.1"/>
    <property type="molecule type" value="Genomic_DNA"/>
</dbReference>
<protein>
    <recommendedName>
        <fullName evidence="3">Short chain amide porin</fullName>
    </recommendedName>
</protein>
<accession>A0A8J6U0M3</accession>
<evidence type="ECO:0008006" key="3">
    <source>
        <dbReference type="Google" id="ProtNLM"/>
    </source>
</evidence>
<organism evidence="1 2">
    <name type="scientific">Taishania pollutisoli</name>
    <dbReference type="NCBI Taxonomy" id="2766479"/>
    <lineage>
        <taxon>Bacteria</taxon>
        <taxon>Pseudomonadati</taxon>
        <taxon>Bacteroidota</taxon>
        <taxon>Flavobacteriia</taxon>
        <taxon>Flavobacteriales</taxon>
        <taxon>Crocinitomicaceae</taxon>
        <taxon>Taishania</taxon>
    </lineage>
</organism>
<dbReference type="Proteomes" id="UP000652681">
    <property type="component" value="Unassembled WGS sequence"/>
</dbReference>
<keyword evidence="2" id="KW-1185">Reference proteome</keyword>
<proteinExistence type="predicted"/>
<reference evidence="1" key="1">
    <citation type="submission" date="2020-09" db="EMBL/GenBank/DDBJ databases">
        <title>Taishania pollutisoli gen. nov., sp. nov., Isolated from Tetrabromobisphenol A-Contaminated Soil.</title>
        <authorList>
            <person name="Chen Q."/>
        </authorList>
    </citation>
    <scope>NUCLEOTIDE SEQUENCE</scope>
    <source>
        <strain evidence="1">CZZ-1</strain>
    </source>
</reference>
<dbReference type="AlphaFoldDB" id="A0A8J6U0M3"/>
<evidence type="ECO:0000313" key="2">
    <source>
        <dbReference type="Proteomes" id="UP000652681"/>
    </source>
</evidence>
<evidence type="ECO:0000313" key="1">
    <source>
        <dbReference type="EMBL" id="MBC9813418.1"/>
    </source>
</evidence>
<comment type="caution">
    <text evidence="1">The sequence shown here is derived from an EMBL/GenBank/DDBJ whole genome shotgun (WGS) entry which is preliminary data.</text>
</comment>
<sequence>MLLIFLIITYTTHVNAQGYPDYESGLKVKINESGSRYFRLLTWNQIWLKYNENNTGSTLAGEPESTAVDLALRRIRLLTYAQLSDKFIIVTHFGINNQNTFSGGAPGMGGKKPQLFFHDAYAEHKIWKNYVSIGAGLHYWNGVSRMSSASTLNFMAIDATIFNWPNIDKNEQFARYLGIYLKGKIKKFDYRLAVNDAFQANDAKAIFTDVAEYNPHAKWNTAGYVFYQFFEEESNLLPYLVGTYLGAKKVLNVGVGFQHQKHAMWLRNQVGDTITQDQMMFGADVFLDMPLSKKHKDAITFYGVYYNYDMGSNYVRHIGILNPSDGGGALRGNAVPTVGTGSILYGQLGYLVPDFSDKLRLQPYVAYSHARFKGLRNANNEIVPVNLLDAGLNVYMAGHHAKWTVNYRLRPDFTNVNNLENRNELTLQLMVYL</sequence>